<gene>
    <name evidence="4" type="ORF">SI7747_11014880</name>
</gene>
<protein>
    <recommendedName>
        <fullName evidence="3">Phthiocerol/phthiodiolone dimycocerosyl transferase C-terminal domain-containing protein</fullName>
    </recommendedName>
</protein>
<evidence type="ECO:0000256" key="1">
    <source>
        <dbReference type="ARBA" id="ARBA00022679"/>
    </source>
</evidence>
<dbReference type="InterPro" id="IPR031641">
    <property type="entry name" value="PapA_C"/>
</dbReference>
<evidence type="ECO:0000313" key="4">
    <source>
        <dbReference type="EMBL" id="CAA2629242.1"/>
    </source>
</evidence>
<dbReference type="Proteomes" id="UP001189122">
    <property type="component" value="Unassembled WGS sequence"/>
</dbReference>
<keyword evidence="2" id="KW-0012">Acyltransferase</keyword>
<dbReference type="SUPFAM" id="SSF52777">
    <property type="entry name" value="CoA-dependent acyltransferases"/>
    <property type="match status" value="1"/>
</dbReference>
<sequence length="484" mass="52498">MTWTQSTRFPQFSSLSLSLSRSLARSLVRHGCAGDGEGEGARGTEKSWCKAVPGGTGIMVVAVAISRPIELSFLRTALQKLQDSNQILRAKLPLQRGVESFTISLAPYVEIESFDAVETSEILSRRIGASGEVSPFERLVEHDLNRNPWAVQAGSSAAAPAPVFFAATYAVPESETTIVSLRLHSAVCDRTTSSSVLWWLLGLLAEIEDGDGGERTAHPGIEEMTIMATAGKPFWARGRDILGYSFNFTRSACLPFQNTALPRSSAIARMVLTAAETSDLLSACKSRGVKLCGVLTAAMLLAALSSKHLPAGRSESYTVITMIDCRKFLDPKLDSLDLGFYNSAIQNAYSVREGEDLWEVADRCQGSLSKAIDGNRHITDMADLNLLMRKAIDNPILTPSSSMRTALLSVFEETVVYEPCQIYRRAGVEEFIACSSVHGVGPSVAVFDSIRDGQLQCDCLYPTPLHSREQIQALVDHAKSILVG</sequence>
<organism evidence="4">
    <name type="scientific">Spirodela intermedia</name>
    <name type="common">Intermediate duckweed</name>
    <dbReference type="NCBI Taxonomy" id="51605"/>
    <lineage>
        <taxon>Eukaryota</taxon>
        <taxon>Viridiplantae</taxon>
        <taxon>Streptophyta</taxon>
        <taxon>Embryophyta</taxon>
        <taxon>Tracheophyta</taxon>
        <taxon>Spermatophyta</taxon>
        <taxon>Magnoliopsida</taxon>
        <taxon>Liliopsida</taxon>
        <taxon>Araceae</taxon>
        <taxon>Lemnoideae</taxon>
        <taxon>Spirodela</taxon>
    </lineage>
</organism>
<evidence type="ECO:0000256" key="2">
    <source>
        <dbReference type="ARBA" id="ARBA00023315"/>
    </source>
</evidence>
<dbReference type="EMBL" id="CACRZD030000011">
    <property type="protein sequence ID" value="CAA6668486.1"/>
    <property type="molecule type" value="Genomic_DNA"/>
</dbReference>
<dbReference type="Gene3D" id="3.30.559.30">
    <property type="entry name" value="Nonribosomal peptide synthetase, condensation domain"/>
    <property type="match status" value="1"/>
</dbReference>
<dbReference type="EMBL" id="LR743598">
    <property type="protein sequence ID" value="CAA2629242.1"/>
    <property type="molecule type" value="Genomic_DNA"/>
</dbReference>
<feature type="domain" description="Phthiocerol/phthiodiolone dimycocerosyl transferase C-terminal" evidence="3">
    <location>
        <begin position="266"/>
        <end position="377"/>
    </location>
</feature>
<keyword evidence="5" id="KW-1185">Reference proteome</keyword>
<reference evidence="4 5" key="1">
    <citation type="submission" date="2019-12" db="EMBL/GenBank/DDBJ databases">
        <authorList>
            <person name="Scholz U."/>
            <person name="Mascher M."/>
            <person name="Fiebig A."/>
        </authorList>
    </citation>
    <scope>NUCLEOTIDE SEQUENCE</scope>
</reference>
<evidence type="ECO:0000259" key="3">
    <source>
        <dbReference type="Pfam" id="PF16911"/>
    </source>
</evidence>
<evidence type="ECO:0000313" key="5">
    <source>
        <dbReference type="Proteomes" id="UP001189122"/>
    </source>
</evidence>
<dbReference type="PANTHER" id="PTHR34375:SF2">
    <property type="entry name" value="GATA ZINC FINGER PROTEIN"/>
    <property type="match status" value="1"/>
</dbReference>
<dbReference type="Pfam" id="PF16911">
    <property type="entry name" value="PapA_C"/>
    <property type="match status" value="1"/>
</dbReference>
<dbReference type="GO" id="GO:0016746">
    <property type="term" value="F:acyltransferase activity"/>
    <property type="evidence" value="ECO:0007669"/>
    <property type="project" value="UniProtKB-KW"/>
</dbReference>
<dbReference type="AlphaFoldDB" id="A0A7I8JEC7"/>
<proteinExistence type="predicted"/>
<keyword evidence="1" id="KW-0808">Transferase</keyword>
<dbReference type="PANTHER" id="PTHR34375">
    <property type="entry name" value="GATA ZINC FINGER PROTEIN-RELATED"/>
    <property type="match status" value="1"/>
</dbReference>
<accession>A0A7I8JEC7</accession>
<name>A0A7I8JEC7_SPIIN</name>